<organism evidence="3 4">
    <name type="scientific">Micrococcus flavus</name>
    <dbReference type="NCBI Taxonomy" id="384602"/>
    <lineage>
        <taxon>Bacteria</taxon>
        <taxon>Bacillati</taxon>
        <taxon>Actinomycetota</taxon>
        <taxon>Actinomycetes</taxon>
        <taxon>Micrococcales</taxon>
        <taxon>Micrococcaceae</taxon>
        <taxon>Micrococcus</taxon>
    </lineage>
</organism>
<comment type="similarity">
    <text evidence="1">Belongs to the peptidase S16 family.</text>
</comment>
<proteinExistence type="inferred from homology"/>
<dbReference type="GO" id="GO:0030163">
    <property type="term" value="P:protein catabolic process"/>
    <property type="evidence" value="ECO:0007669"/>
    <property type="project" value="InterPro"/>
</dbReference>
<dbReference type="PROSITE" id="PS51786">
    <property type="entry name" value="LON_PROTEOLYTIC"/>
    <property type="match status" value="1"/>
</dbReference>
<dbReference type="RefSeq" id="WP_244920160.1">
    <property type="nucleotide sequence ID" value="NZ_SPKS01000005.1"/>
</dbReference>
<dbReference type="GO" id="GO:0006508">
    <property type="term" value="P:proteolysis"/>
    <property type="evidence" value="ECO:0007669"/>
    <property type="project" value="UniProtKB-KW"/>
</dbReference>
<feature type="domain" description="Lon proteolytic" evidence="2">
    <location>
        <begin position="244"/>
        <end position="343"/>
    </location>
</feature>
<dbReference type="Proteomes" id="UP000560081">
    <property type="component" value="Unassembled WGS sequence"/>
</dbReference>
<gene>
    <name evidence="3" type="ORF">BJ976_000720</name>
</gene>
<evidence type="ECO:0000256" key="1">
    <source>
        <dbReference type="PROSITE-ProRule" id="PRU01122"/>
    </source>
</evidence>
<keyword evidence="1" id="KW-0645">Protease</keyword>
<feature type="active site" evidence="1">
    <location>
        <position position="250"/>
    </location>
</feature>
<dbReference type="GO" id="GO:0004252">
    <property type="term" value="F:serine-type endopeptidase activity"/>
    <property type="evidence" value="ECO:0007669"/>
    <property type="project" value="UniProtKB-UniRule"/>
</dbReference>
<comment type="catalytic activity">
    <reaction evidence="1">
        <text>Hydrolysis of proteins in presence of ATP.</text>
        <dbReference type="EC" id="3.4.21.53"/>
    </reaction>
</comment>
<dbReference type="SUPFAM" id="SSF54211">
    <property type="entry name" value="Ribosomal protein S5 domain 2-like"/>
    <property type="match status" value="1"/>
</dbReference>
<dbReference type="Gene3D" id="3.30.230.10">
    <property type="match status" value="1"/>
</dbReference>
<keyword evidence="4" id="KW-1185">Reference proteome</keyword>
<dbReference type="InterPro" id="IPR008269">
    <property type="entry name" value="Lon_proteolytic"/>
</dbReference>
<protein>
    <recommendedName>
        <fullName evidence="1">endopeptidase La</fullName>
        <ecNumber evidence="1">3.4.21.53</ecNumber>
    </recommendedName>
</protein>
<dbReference type="Pfam" id="PF13180">
    <property type="entry name" value="PDZ_2"/>
    <property type="match status" value="1"/>
</dbReference>
<dbReference type="InterPro" id="IPR027065">
    <property type="entry name" value="Lon_Prtase"/>
</dbReference>
<dbReference type="InterPro" id="IPR036034">
    <property type="entry name" value="PDZ_sf"/>
</dbReference>
<name>A0A7W7L2F7_9MICC</name>
<comment type="caution">
    <text evidence="3">The sequence shown here is derived from an EMBL/GenBank/DDBJ whole genome shotgun (WGS) entry which is preliminary data.</text>
</comment>
<evidence type="ECO:0000313" key="4">
    <source>
        <dbReference type="Proteomes" id="UP000560081"/>
    </source>
</evidence>
<evidence type="ECO:0000313" key="3">
    <source>
        <dbReference type="EMBL" id="MBB4882369.1"/>
    </source>
</evidence>
<keyword evidence="1" id="KW-0378">Hydrolase</keyword>
<dbReference type="GO" id="GO:0004176">
    <property type="term" value="F:ATP-dependent peptidase activity"/>
    <property type="evidence" value="ECO:0007669"/>
    <property type="project" value="UniProtKB-UniRule"/>
</dbReference>
<dbReference type="InterPro" id="IPR001478">
    <property type="entry name" value="PDZ"/>
</dbReference>
<dbReference type="EC" id="3.4.21.53" evidence="1"/>
<dbReference type="InterPro" id="IPR014721">
    <property type="entry name" value="Ribsml_uS5_D2-typ_fold_subgr"/>
</dbReference>
<dbReference type="PANTHER" id="PTHR10046">
    <property type="entry name" value="ATP DEPENDENT LON PROTEASE FAMILY MEMBER"/>
    <property type="match status" value="1"/>
</dbReference>
<dbReference type="SUPFAM" id="SSF50156">
    <property type="entry name" value="PDZ domain-like"/>
    <property type="match status" value="1"/>
</dbReference>
<dbReference type="AlphaFoldDB" id="A0A7W7L2F7"/>
<dbReference type="InterPro" id="IPR020568">
    <property type="entry name" value="Ribosomal_Su5_D2-typ_SF"/>
</dbReference>
<feature type="active site" evidence="1">
    <location>
        <position position="295"/>
    </location>
</feature>
<dbReference type="EMBL" id="JACHMC010000001">
    <property type="protein sequence ID" value="MBB4882369.1"/>
    <property type="molecule type" value="Genomic_DNA"/>
</dbReference>
<reference evidence="3 4" key="1">
    <citation type="submission" date="2020-08" db="EMBL/GenBank/DDBJ databases">
        <title>Sequencing the genomes of 1000 actinobacteria strains.</title>
        <authorList>
            <person name="Klenk H.-P."/>
        </authorList>
    </citation>
    <scope>NUCLEOTIDE SEQUENCE [LARGE SCALE GENOMIC DNA]</scope>
    <source>
        <strain evidence="3 4">DSM 19079</strain>
    </source>
</reference>
<dbReference type="GO" id="GO:0005524">
    <property type="term" value="F:ATP binding"/>
    <property type="evidence" value="ECO:0007669"/>
    <property type="project" value="InterPro"/>
</dbReference>
<accession>A0A7W7L2F7</accession>
<dbReference type="Gene3D" id="2.30.42.10">
    <property type="match status" value="1"/>
</dbReference>
<dbReference type="Pfam" id="PF05362">
    <property type="entry name" value="Lon_C"/>
    <property type="match status" value="1"/>
</dbReference>
<keyword evidence="1" id="KW-0720">Serine protease</keyword>
<evidence type="ECO:0000259" key="2">
    <source>
        <dbReference type="PROSITE" id="PS51786"/>
    </source>
</evidence>
<sequence length="356" mass="35760">MRAIPRVSRRRPSVPASGWLAAGSAAAALLLPAPYILEGPGPAIDVLGEHAGHPVMTVDGGAQDPGEGRLDMTTVLVSGPPGGTTTAAEVVAALADPTTDAVPRELVHPTGVSAEEVGRANEAAMTSSQDVATVAALRSLGRDVPGELTVQAFAPESPAAGVLREGDAVLRAGGEPVRSVDDVRTAVEAAAPGPVALTVRREGREQDLEVPVAAAPAGSERAWQIGVLMDERFEVPVEVDFALEDVGGPSAGTVFALAVIERLTPGALTGGAHVAVTGTVTADGRVGAIGGLPQKVRGAADAGATAFLAPAENCAELVGRVPEGIDVYAVDTLDTARRALEALGRGQTPDGVPPCG</sequence>